<feature type="region of interest" description="Disordered" evidence="1">
    <location>
        <begin position="1"/>
        <end position="21"/>
    </location>
</feature>
<dbReference type="AlphaFoldDB" id="A0A6I9WQV1"/>
<keyword evidence="3" id="KW-1185">Reference proteome</keyword>
<dbReference type="KEGG" id="pbar:105425234"/>
<name>A0A6I9WQV1_9HYME</name>
<dbReference type="GeneID" id="105425234"/>
<sequence length="101" mass="11133">MSPKGISWQDRLPSGKLEASSGGGACFRSNIFQHHVSTSSLQGQVVCRVAREQEGWKLPSGTRFTSVAGRREKVYICLCLFLPLFLSLFLSLRLAGSDQED</sequence>
<evidence type="ECO:0000313" key="4">
    <source>
        <dbReference type="RefSeq" id="XP_011634218.1"/>
    </source>
</evidence>
<feature type="transmembrane region" description="Helical" evidence="2">
    <location>
        <begin position="74"/>
        <end position="95"/>
    </location>
</feature>
<evidence type="ECO:0000256" key="1">
    <source>
        <dbReference type="SAM" id="MobiDB-lite"/>
    </source>
</evidence>
<evidence type="ECO:0000256" key="2">
    <source>
        <dbReference type="SAM" id="Phobius"/>
    </source>
</evidence>
<evidence type="ECO:0000313" key="3">
    <source>
        <dbReference type="Proteomes" id="UP000504615"/>
    </source>
</evidence>
<accession>A0A6I9WQV1</accession>
<keyword evidence="2" id="KW-1133">Transmembrane helix</keyword>
<proteinExistence type="predicted"/>
<keyword evidence="2" id="KW-0472">Membrane</keyword>
<gene>
    <name evidence="4" type="primary">LOC105425234</name>
</gene>
<keyword evidence="2" id="KW-0812">Transmembrane</keyword>
<dbReference type="RefSeq" id="XP_011634218.1">
    <property type="nucleotide sequence ID" value="XM_011635916.2"/>
</dbReference>
<protein>
    <submittedName>
        <fullName evidence="4">Uncharacterized protein LOC105425234</fullName>
    </submittedName>
</protein>
<dbReference type="Proteomes" id="UP000504615">
    <property type="component" value="Unplaced"/>
</dbReference>
<reference evidence="4" key="1">
    <citation type="submission" date="2025-08" db="UniProtKB">
        <authorList>
            <consortium name="RefSeq"/>
        </authorList>
    </citation>
    <scope>IDENTIFICATION</scope>
</reference>
<organism evidence="3 4">
    <name type="scientific">Pogonomyrmex barbatus</name>
    <name type="common">red harvester ant</name>
    <dbReference type="NCBI Taxonomy" id="144034"/>
    <lineage>
        <taxon>Eukaryota</taxon>
        <taxon>Metazoa</taxon>
        <taxon>Ecdysozoa</taxon>
        <taxon>Arthropoda</taxon>
        <taxon>Hexapoda</taxon>
        <taxon>Insecta</taxon>
        <taxon>Pterygota</taxon>
        <taxon>Neoptera</taxon>
        <taxon>Endopterygota</taxon>
        <taxon>Hymenoptera</taxon>
        <taxon>Apocrita</taxon>
        <taxon>Aculeata</taxon>
        <taxon>Formicoidea</taxon>
        <taxon>Formicidae</taxon>
        <taxon>Myrmicinae</taxon>
        <taxon>Pogonomyrmex</taxon>
    </lineage>
</organism>